<gene>
    <name evidence="1" type="ORF">GEOBRER4_n1298</name>
</gene>
<sequence length="42" mass="4656">MRLPERKPRLCGHGALFFLLREEAVSGDCSFPLKALELGVVV</sequence>
<keyword evidence="2" id="KW-1185">Reference proteome</keyword>
<dbReference type="Proteomes" id="UP000515472">
    <property type="component" value="Chromosome"/>
</dbReference>
<accession>A0A7R7FSK8</accession>
<reference evidence="1 2" key="1">
    <citation type="submission" date="2020-06" db="EMBL/GenBank/DDBJ databases">
        <title>Interaction of electrochemicaly active bacteria, Geobacter bremensis R4 on different carbon anode.</title>
        <authorList>
            <person name="Meng L."/>
            <person name="Yoshida N."/>
        </authorList>
    </citation>
    <scope>NUCLEOTIDE SEQUENCE [LARGE SCALE GENOMIC DNA]</scope>
    <source>
        <strain evidence="1 2">R4</strain>
    </source>
</reference>
<organism evidence="1 2">
    <name type="scientific">Citrifermentans bremense</name>
    <dbReference type="NCBI Taxonomy" id="60035"/>
    <lineage>
        <taxon>Bacteria</taxon>
        <taxon>Pseudomonadati</taxon>
        <taxon>Thermodesulfobacteriota</taxon>
        <taxon>Desulfuromonadia</taxon>
        <taxon>Geobacterales</taxon>
        <taxon>Geobacteraceae</taxon>
        <taxon>Citrifermentans</taxon>
    </lineage>
</organism>
<evidence type="ECO:0000313" key="1">
    <source>
        <dbReference type="EMBL" id="BCO11274.1"/>
    </source>
</evidence>
<evidence type="ECO:0000313" key="2">
    <source>
        <dbReference type="Proteomes" id="UP000515472"/>
    </source>
</evidence>
<dbReference type="AlphaFoldDB" id="A0A7R7FSK8"/>
<protein>
    <submittedName>
        <fullName evidence="1">Uncharacterized protein</fullName>
    </submittedName>
</protein>
<proteinExistence type="predicted"/>
<dbReference type="EMBL" id="AP023213">
    <property type="protein sequence ID" value="BCO11274.1"/>
    <property type="molecule type" value="Genomic_DNA"/>
</dbReference>
<name>A0A7R7FSK8_9BACT</name>